<protein>
    <recommendedName>
        <fullName evidence="2">Glycosyl transferase family 1 domain-containing protein</fullName>
    </recommendedName>
</protein>
<dbReference type="EMBL" id="MUXE01000014">
    <property type="protein sequence ID" value="PUE63749.1"/>
    <property type="molecule type" value="Genomic_DNA"/>
</dbReference>
<reference evidence="3 4" key="1">
    <citation type="submission" date="2017-02" db="EMBL/GenBank/DDBJ databases">
        <title>Arcobacter caeni sp. nov, a new Arcobacter species isolated from reclaimed water.</title>
        <authorList>
            <person name="Figueras M.J."/>
            <person name="Perez-Cataluna A."/>
            <person name="Salas-Masso N."/>
        </authorList>
    </citation>
    <scope>NUCLEOTIDE SEQUENCE [LARGE SCALE GENOMIC DNA]</scope>
    <source>
        <strain evidence="3 4">RW17-10</strain>
    </source>
</reference>
<dbReference type="AlphaFoldDB" id="A0A363CXG1"/>
<dbReference type="GO" id="GO:0016757">
    <property type="term" value="F:glycosyltransferase activity"/>
    <property type="evidence" value="ECO:0007669"/>
    <property type="project" value="InterPro"/>
</dbReference>
<proteinExistence type="predicted"/>
<keyword evidence="4" id="KW-1185">Reference proteome</keyword>
<evidence type="ECO:0000313" key="4">
    <source>
        <dbReference type="Proteomes" id="UP000251135"/>
    </source>
</evidence>
<dbReference type="PANTHER" id="PTHR12526:SF622">
    <property type="entry name" value="GLYCOSYLTRANSFERASE (GROUP I)"/>
    <property type="match status" value="1"/>
</dbReference>
<dbReference type="OrthoDB" id="7366221at2"/>
<keyword evidence="1" id="KW-0472">Membrane</keyword>
<comment type="caution">
    <text evidence="3">The sequence shown here is derived from an EMBL/GenBank/DDBJ whole genome shotgun (WGS) entry which is preliminary data.</text>
</comment>
<dbReference type="Gene3D" id="3.40.50.2000">
    <property type="entry name" value="Glycogen Phosphorylase B"/>
    <property type="match status" value="2"/>
</dbReference>
<evidence type="ECO:0000313" key="3">
    <source>
        <dbReference type="EMBL" id="PUE63749.1"/>
    </source>
</evidence>
<dbReference type="CDD" id="cd03794">
    <property type="entry name" value="GT4_WbuB-like"/>
    <property type="match status" value="1"/>
</dbReference>
<dbReference type="Pfam" id="PF00534">
    <property type="entry name" value="Glycos_transf_1"/>
    <property type="match status" value="1"/>
</dbReference>
<organism evidence="3 4">
    <name type="scientific">Arcobacter caeni</name>
    <dbReference type="NCBI Taxonomy" id="1912877"/>
    <lineage>
        <taxon>Bacteria</taxon>
        <taxon>Pseudomonadati</taxon>
        <taxon>Campylobacterota</taxon>
        <taxon>Epsilonproteobacteria</taxon>
        <taxon>Campylobacterales</taxon>
        <taxon>Arcobacteraceae</taxon>
        <taxon>Arcobacter</taxon>
    </lineage>
</organism>
<dbReference type="InterPro" id="IPR001296">
    <property type="entry name" value="Glyco_trans_1"/>
</dbReference>
<dbReference type="SUPFAM" id="SSF53756">
    <property type="entry name" value="UDP-Glycosyltransferase/glycogen phosphorylase"/>
    <property type="match status" value="1"/>
</dbReference>
<feature type="domain" description="Glycosyl transferase family 1" evidence="2">
    <location>
        <begin position="214"/>
        <end position="383"/>
    </location>
</feature>
<dbReference type="RefSeq" id="WP_108560027.1">
    <property type="nucleotide sequence ID" value="NZ_MUXE01000014.1"/>
</dbReference>
<feature type="transmembrane region" description="Helical" evidence="1">
    <location>
        <begin position="106"/>
        <end position="123"/>
    </location>
</feature>
<sequence>MNILCISKYASPPNYSKMPARLFILAKEFIKLGHKTTLITSDSNHFAIFPDTNIIHNFEIVGEVPLCWIKTKKYTKTASLNRILSWFDFERKLFKLDLKKIDKPDVVIVSSLSIFTIIYGYFLKKKYNSFLVFEIRDIWPLTMTEEGGFSKWHPLVLLIGFIEKFGYKNSDLVVGTMPKLDLHIKNILGYEKAFHCSPLGFNPDSYTEELGDNNNPFDNLFPKNKIIVGYAGSMGITNELEPFIETIKLLQDNINIHFMLVGSGDLRVKFEKELENYSNVLFLPRIAQDEVKYFLEKCDILYLSTKDSNVWEYGQSMNKVVEYMLASKPIIASYTGYPSMINESNCGQFVKTSKIEDLKKAILEIVNLSIEDRNKLGGNGKKWIHENRQYSKLAQEYIYKIIELRNKNA</sequence>
<dbReference type="PANTHER" id="PTHR12526">
    <property type="entry name" value="GLYCOSYLTRANSFERASE"/>
    <property type="match status" value="1"/>
</dbReference>
<evidence type="ECO:0000259" key="2">
    <source>
        <dbReference type="Pfam" id="PF00534"/>
    </source>
</evidence>
<keyword evidence="1" id="KW-1133">Transmembrane helix</keyword>
<evidence type="ECO:0000256" key="1">
    <source>
        <dbReference type="SAM" id="Phobius"/>
    </source>
</evidence>
<accession>A0A363CXG1</accession>
<keyword evidence="1" id="KW-0812">Transmembrane</keyword>
<gene>
    <name evidence="3" type="ORF">B0174_09380</name>
</gene>
<name>A0A363CXG1_9BACT</name>
<dbReference type="Proteomes" id="UP000251135">
    <property type="component" value="Unassembled WGS sequence"/>
</dbReference>